<dbReference type="EMBL" id="JABLUU010000061">
    <property type="protein sequence ID" value="MBT0677108.1"/>
    <property type="molecule type" value="Genomic_DNA"/>
</dbReference>
<dbReference type="GeneID" id="79189492"/>
<feature type="domain" description="Glycosyl hydrolase family 36 C-terminal" evidence="1">
    <location>
        <begin position="201"/>
        <end position="285"/>
    </location>
</feature>
<keyword evidence="3" id="KW-1185">Reference proteome</keyword>
<accession>A0ABS5SSA5</accession>
<keyword evidence="2" id="KW-0614">Plasmid</keyword>
<dbReference type="InterPro" id="IPR017853">
    <property type="entry name" value="GH"/>
</dbReference>
<dbReference type="Pfam" id="PF02065">
    <property type="entry name" value="Melibiase"/>
    <property type="match status" value="1"/>
</dbReference>
<dbReference type="RefSeq" id="WP_214165970.1">
    <property type="nucleotide sequence ID" value="NZ_JABLUU010000061.1"/>
</dbReference>
<dbReference type="SUPFAM" id="SSF51445">
    <property type="entry name" value="(Trans)glycosidases"/>
    <property type="match status" value="1"/>
</dbReference>
<reference evidence="2 3" key="1">
    <citation type="journal article" date="2021" name="Astrobiology">
        <title>Bacterial Cellulose Retains Robustness but Its Synthesis Declines After Exposure to a Mars-Like Environment Simulated Outside the International Space Station.</title>
        <authorList>
            <person name="Orlovska I."/>
            <person name="Podolich O."/>
            <person name="Kukharenko O."/>
            <person name="Zaets I."/>
            <person name="Reva O."/>
            <person name="Khirunenko L."/>
            <person name="Zmejkoski D."/>
            <person name="Rogalsky S."/>
            <person name="Barh D."/>
            <person name="Tiwari S."/>
            <person name="Kumavath R."/>
            <person name="Goes-Neto A."/>
            <person name="Azevedo V."/>
            <person name="Brenig B."/>
            <person name="Ghosh P."/>
            <person name="de Vera J.P."/>
            <person name="Kozyrovska N."/>
        </authorList>
    </citation>
    <scope>NUCLEOTIDE SEQUENCE [LARGE SCALE GENOMIC DNA]</scope>
    <source>
        <strain evidence="2 3">IMBG 311</strain>
    </source>
</reference>
<dbReference type="GO" id="GO:0016787">
    <property type="term" value="F:hydrolase activity"/>
    <property type="evidence" value="ECO:0007669"/>
    <property type="project" value="UniProtKB-KW"/>
</dbReference>
<sequence length="300" mass="32571">VVLDISRQDVSEHLFAKISHLVQHVGIDYIKWDFNRDLVEAADAHGRAAYRRQVLALYALWDRLRATHPALEIESCASGGGRADWGALAHTQRVWTSDNTDALDRLRIQGGAWQFLPPEITGTHISAVPNGITDRVFTLGFRAAVALFGHLGIELDPLELSADERDELVQWINLHKRLRSLLHSGDAQLGEQTADRVVRGVTATDCSAAVFLIAQSGSGQARSAAPVLLPGLDPARQYKVCAPSPQKLMGNNPSAANRSLFEKGIIVSGAVLTEMGLTLPRLYPAQALVLECNAIDILPG</sequence>
<dbReference type="CDD" id="cd14791">
    <property type="entry name" value="GH36"/>
    <property type="match status" value="1"/>
</dbReference>
<dbReference type="InterPro" id="IPR002252">
    <property type="entry name" value="Glyco_hydro_36"/>
</dbReference>
<dbReference type="Gene3D" id="3.20.20.70">
    <property type="entry name" value="Aldolase class I"/>
    <property type="match status" value="1"/>
</dbReference>
<dbReference type="InterPro" id="IPR013785">
    <property type="entry name" value="Aldolase_TIM"/>
</dbReference>
<evidence type="ECO:0000313" key="3">
    <source>
        <dbReference type="Proteomes" id="UP001519538"/>
    </source>
</evidence>
<organism evidence="2 3">
    <name type="scientific">Komagataeibacter oboediens</name>
    <dbReference type="NCBI Taxonomy" id="65958"/>
    <lineage>
        <taxon>Bacteria</taxon>
        <taxon>Pseudomonadati</taxon>
        <taxon>Pseudomonadota</taxon>
        <taxon>Alphaproteobacteria</taxon>
        <taxon>Acetobacterales</taxon>
        <taxon>Acetobacteraceae</taxon>
        <taxon>Komagataeibacter</taxon>
    </lineage>
</organism>
<evidence type="ECO:0000259" key="1">
    <source>
        <dbReference type="Pfam" id="PF16874"/>
    </source>
</evidence>
<dbReference type="PRINTS" id="PR00743">
    <property type="entry name" value="GLHYDRLASE36"/>
</dbReference>
<feature type="non-terminal residue" evidence="2">
    <location>
        <position position="1"/>
    </location>
</feature>
<geneLocation type="plasmid" evidence="2">
    <name>unnamed2</name>
</geneLocation>
<proteinExistence type="predicted"/>
<keyword evidence="2" id="KW-0378">Hydrolase</keyword>
<protein>
    <submittedName>
        <fullName evidence="2">Glycoside hydrolase</fullName>
    </submittedName>
</protein>
<name>A0ABS5SSA5_9PROT</name>
<gene>
    <name evidence="2" type="ORF">HNO79_17295</name>
</gene>
<comment type="caution">
    <text evidence="2">The sequence shown here is derived from an EMBL/GenBank/DDBJ whole genome shotgun (WGS) entry which is preliminary data.</text>
</comment>
<evidence type="ECO:0000313" key="2">
    <source>
        <dbReference type="EMBL" id="MBT0677108.1"/>
    </source>
</evidence>
<dbReference type="Pfam" id="PF16874">
    <property type="entry name" value="Glyco_hydro_36C"/>
    <property type="match status" value="1"/>
</dbReference>
<dbReference type="Proteomes" id="UP001519538">
    <property type="component" value="Unassembled WGS sequence"/>
</dbReference>
<dbReference type="InterPro" id="IPR031705">
    <property type="entry name" value="Glyco_hydro_36_C"/>
</dbReference>